<dbReference type="Proteomes" id="UP001139179">
    <property type="component" value="Unassembled WGS sequence"/>
</dbReference>
<dbReference type="AlphaFoldDB" id="A0A9X2DRY2"/>
<dbReference type="SMART" id="SM00287">
    <property type="entry name" value="SH3b"/>
    <property type="match status" value="1"/>
</dbReference>
<evidence type="ECO:0000256" key="1">
    <source>
        <dbReference type="ARBA" id="ARBA00022729"/>
    </source>
</evidence>
<dbReference type="PANTHER" id="PTHR30404:SF0">
    <property type="entry name" value="N-ACETYLMURAMOYL-L-ALANINE AMIDASE AMIC"/>
    <property type="match status" value="1"/>
</dbReference>
<gene>
    <name evidence="6" type="ORF">M3202_09530</name>
</gene>
<evidence type="ECO:0000313" key="7">
    <source>
        <dbReference type="Proteomes" id="UP001139179"/>
    </source>
</evidence>
<dbReference type="SUPFAM" id="SSF53187">
    <property type="entry name" value="Zn-dependent exopeptidases"/>
    <property type="match status" value="1"/>
</dbReference>
<dbReference type="Pfam" id="PF08239">
    <property type="entry name" value="SH3_3"/>
    <property type="match status" value="1"/>
</dbReference>
<dbReference type="PROSITE" id="PS51781">
    <property type="entry name" value="SH3B"/>
    <property type="match status" value="1"/>
</dbReference>
<protein>
    <submittedName>
        <fullName evidence="6">N-acetylmuramoyl-L-alanine amidase</fullName>
        <ecNumber evidence="6">3.5.1.28</ecNumber>
    </submittedName>
</protein>
<dbReference type="GO" id="GO:0009253">
    <property type="term" value="P:peptidoglycan catabolic process"/>
    <property type="evidence" value="ECO:0007669"/>
    <property type="project" value="InterPro"/>
</dbReference>
<keyword evidence="3" id="KW-0961">Cell wall biogenesis/degradation</keyword>
<dbReference type="EC" id="3.5.1.28" evidence="6"/>
<proteinExistence type="predicted"/>
<evidence type="ECO:0000259" key="5">
    <source>
        <dbReference type="PROSITE" id="PS51781"/>
    </source>
</evidence>
<name>A0A9X2DRY2_9BACI</name>
<keyword evidence="7" id="KW-1185">Reference proteome</keyword>
<feature type="domain" description="SH3b" evidence="5">
    <location>
        <begin position="219"/>
        <end position="283"/>
    </location>
</feature>
<dbReference type="GO" id="GO:0008745">
    <property type="term" value="F:N-acetylmuramoyl-L-alanine amidase activity"/>
    <property type="evidence" value="ECO:0007669"/>
    <property type="project" value="UniProtKB-EC"/>
</dbReference>
<dbReference type="Pfam" id="PF01520">
    <property type="entry name" value="Amidase_3"/>
    <property type="match status" value="1"/>
</dbReference>
<evidence type="ECO:0000256" key="3">
    <source>
        <dbReference type="ARBA" id="ARBA00023316"/>
    </source>
</evidence>
<dbReference type="InterPro" id="IPR050695">
    <property type="entry name" value="N-acetylmuramoyl_amidase_3"/>
</dbReference>
<keyword evidence="2 6" id="KW-0378">Hydrolase</keyword>
<evidence type="ECO:0000256" key="2">
    <source>
        <dbReference type="ARBA" id="ARBA00022801"/>
    </source>
</evidence>
<dbReference type="InterPro" id="IPR003646">
    <property type="entry name" value="SH3-like_bac-type"/>
</dbReference>
<feature type="domain" description="SLH" evidence="4">
    <location>
        <begin position="26"/>
        <end position="85"/>
    </location>
</feature>
<dbReference type="Pfam" id="PF00395">
    <property type="entry name" value="SLH"/>
    <property type="match status" value="3"/>
</dbReference>
<evidence type="ECO:0000259" key="4">
    <source>
        <dbReference type="PROSITE" id="PS51272"/>
    </source>
</evidence>
<reference evidence="6" key="1">
    <citation type="submission" date="2022-05" db="EMBL/GenBank/DDBJ databases">
        <title>Comparative Genomics of Spacecraft Associated Microbes.</title>
        <authorList>
            <person name="Tran M.T."/>
            <person name="Wright A."/>
            <person name="Seuylemezian A."/>
            <person name="Eisen J."/>
            <person name="Coil D."/>
        </authorList>
    </citation>
    <scope>NUCLEOTIDE SEQUENCE</scope>
    <source>
        <strain evidence="6">214.1.1</strain>
    </source>
</reference>
<dbReference type="GO" id="GO:0030288">
    <property type="term" value="C:outer membrane-bounded periplasmic space"/>
    <property type="evidence" value="ECO:0007669"/>
    <property type="project" value="TreeGrafter"/>
</dbReference>
<dbReference type="PANTHER" id="PTHR30404">
    <property type="entry name" value="N-ACETYLMURAMOYL-L-ALANINE AMIDASE"/>
    <property type="match status" value="1"/>
</dbReference>
<keyword evidence="1" id="KW-0732">Signal</keyword>
<evidence type="ECO:0000313" key="6">
    <source>
        <dbReference type="EMBL" id="MCM3714327.1"/>
    </source>
</evidence>
<dbReference type="PROSITE" id="PS51272">
    <property type="entry name" value="SLH"/>
    <property type="match status" value="3"/>
</dbReference>
<dbReference type="InterPro" id="IPR002508">
    <property type="entry name" value="MurNAc-LAA_cat"/>
</dbReference>
<dbReference type="Gene3D" id="2.30.30.40">
    <property type="entry name" value="SH3 Domains"/>
    <property type="match status" value="1"/>
</dbReference>
<feature type="domain" description="SLH" evidence="4">
    <location>
        <begin position="86"/>
        <end position="149"/>
    </location>
</feature>
<dbReference type="InterPro" id="IPR001119">
    <property type="entry name" value="SLH_dom"/>
</dbReference>
<dbReference type="GO" id="GO:0071555">
    <property type="term" value="P:cell wall organization"/>
    <property type="evidence" value="ECO:0007669"/>
    <property type="project" value="UniProtKB-KW"/>
</dbReference>
<dbReference type="EMBL" id="JAMBOL010000006">
    <property type="protein sequence ID" value="MCM3714327.1"/>
    <property type="molecule type" value="Genomic_DNA"/>
</dbReference>
<dbReference type="Gene3D" id="3.40.630.40">
    <property type="entry name" value="Zn-dependent exopeptidases"/>
    <property type="match status" value="1"/>
</dbReference>
<sequence>MRKLTFLTILLTLVLTPFIQGEGQVVQAQGPFPDMPSYGGSEITRLYQDNILQGNPDGTLRPNDQVTRAEAVTLLGRALKLDGTQRATKFSDVSANHYASGYIATGTERGLIAGTTPTTFSPNSPVTRAQMAVFLSRAFDLKSTRVDVVYRDVNANTFGATQINAITTARISAGYPNGTFGPNNGTTRLEFALFLARALYPEYKLPEYQPDQDLLDSVATRAVVYNAPEGLNVRSTPDTSRAPIGRLSNGDVVQYYATTGNWAVFTYQGQTAYVSLSYLRAPSSGGSGSLNGKVIVVDPGHGGQDPGAVANGVREKDVVLNVGLKLKRRLEAAGATVVMTRSSDVFLELSQRVAIANNRNADAFISVHANAAGSSAASGTETFWHSNYAAASSKKLADSIQSELIKKLKTNNRGVKEGNFHVIRNSRMPSVLVEVGFLTNAEEARKLASDSFQEDAAEAIYQGVLNFFK</sequence>
<dbReference type="SMART" id="SM00646">
    <property type="entry name" value="Ami_3"/>
    <property type="match status" value="1"/>
</dbReference>
<dbReference type="CDD" id="cd02696">
    <property type="entry name" value="MurNAc-LAA"/>
    <property type="match status" value="1"/>
</dbReference>
<dbReference type="RefSeq" id="WP_251223117.1">
    <property type="nucleotide sequence ID" value="NZ_JAMBOL010000006.1"/>
</dbReference>
<feature type="domain" description="SLH" evidence="4">
    <location>
        <begin position="150"/>
        <end position="209"/>
    </location>
</feature>
<organism evidence="6 7">
    <name type="scientific">Halalkalibacter oceani</name>
    <dbReference type="NCBI Taxonomy" id="1653776"/>
    <lineage>
        <taxon>Bacteria</taxon>
        <taxon>Bacillati</taxon>
        <taxon>Bacillota</taxon>
        <taxon>Bacilli</taxon>
        <taxon>Bacillales</taxon>
        <taxon>Bacillaceae</taxon>
        <taxon>Halalkalibacter</taxon>
    </lineage>
</organism>
<accession>A0A9X2DRY2</accession>
<comment type="caution">
    <text evidence="6">The sequence shown here is derived from an EMBL/GenBank/DDBJ whole genome shotgun (WGS) entry which is preliminary data.</text>
</comment>